<keyword evidence="3" id="KW-1185">Reference proteome</keyword>
<name>A0ABV8HRW9_9ACTN</name>
<feature type="compositionally biased region" description="Basic and acidic residues" evidence="1">
    <location>
        <begin position="22"/>
        <end position="31"/>
    </location>
</feature>
<reference evidence="3" key="1">
    <citation type="journal article" date="2019" name="Int. J. Syst. Evol. Microbiol.">
        <title>The Global Catalogue of Microorganisms (GCM) 10K type strain sequencing project: providing services to taxonomists for standard genome sequencing and annotation.</title>
        <authorList>
            <consortium name="The Broad Institute Genomics Platform"/>
            <consortium name="The Broad Institute Genome Sequencing Center for Infectious Disease"/>
            <person name="Wu L."/>
            <person name="Ma J."/>
        </authorList>
    </citation>
    <scope>NUCLEOTIDE SEQUENCE [LARGE SCALE GENOMIC DNA]</scope>
    <source>
        <strain evidence="3">CGMCC 4.7237</strain>
    </source>
</reference>
<protein>
    <submittedName>
        <fullName evidence="2">Uncharacterized protein</fullName>
    </submittedName>
</protein>
<comment type="caution">
    <text evidence="2">The sequence shown here is derived from an EMBL/GenBank/DDBJ whole genome shotgun (WGS) entry which is preliminary data.</text>
</comment>
<feature type="region of interest" description="Disordered" evidence="1">
    <location>
        <begin position="78"/>
        <end position="102"/>
    </location>
</feature>
<feature type="region of interest" description="Disordered" evidence="1">
    <location>
        <begin position="1"/>
        <end position="64"/>
    </location>
</feature>
<evidence type="ECO:0000313" key="3">
    <source>
        <dbReference type="Proteomes" id="UP001595765"/>
    </source>
</evidence>
<organism evidence="2 3">
    <name type="scientific">Streptomyces polygonati</name>
    <dbReference type="NCBI Taxonomy" id="1617087"/>
    <lineage>
        <taxon>Bacteria</taxon>
        <taxon>Bacillati</taxon>
        <taxon>Actinomycetota</taxon>
        <taxon>Actinomycetes</taxon>
        <taxon>Kitasatosporales</taxon>
        <taxon>Streptomycetaceae</taxon>
        <taxon>Streptomyces</taxon>
    </lineage>
</organism>
<proteinExistence type="predicted"/>
<dbReference type="RefSeq" id="WP_386433699.1">
    <property type="nucleotide sequence ID" value="NZ_JBHSBB010000018.1"/>
</dbReference>
<accession>A0ABV8HRW9</accession>
<gene>
    <name evidence="2" type="ORF">ACFO3J_25595</name>
</gene>
<dbReference type="Proteomes" id="UP001595765">
    <property type="component" value="Unassembled WGS sequence"/>
</dbReference>
<evidence type="ECO:0000256" key="1">
    <source>
        <dbReference type="SAM" id="MobiDB-lite"/>
    </source>
</evidence>
<sequence>MAKTPDTAPITPKHQPTPWEPWVDKSAKDASDEQSAADKYTAIYGGTPNYGPGPDPTPNGDLQATPTLAAAYTVAPDLVPTNADQGGGSGSGGTPAPTASPFTVDLGALRTAEQAFLDATKAASDAYATLRTIVMNAVNSDSLFGQNVGSTEAVITGTYAGGGGTNTPEFILDPLDDESTAFAAAMNPQMEAKLVEAGNVIELMGTFTALLNNAGQTYTETDAISVFPAPTVFQGGHGPVVHPGGGPS</sequence>
<evidence type="ECO:0000313" key="2">
    <source>
        <dbReference type="EMBL" id="MFC4034815.1"/>
    </source>
</evidence>
<dbReference type="EMBL" id="JBHSBB010000018">
    <property type="protein sequence ID" value="MFC4034815.1"/>
    <property type="molecule type" value="Genomic_DNA"/>
</dbReference>